<dbReference type="GO" id="GO:0005637">
    <property type="term" value="C:nuclear inner membrane"/>
    <property type="evidence" value="ECO:0007669"/>
    <property type="project" value="UniProtKB-SubCell"/>
</dbReference>
<evidence type="ECO:0000256" key="6">
    <source>
        <dbReference type="ARBA" id="ARBA00023242"/>
    </source>
</evidence>
<dbReference type="InterPro" id="IPR040041">
    <property type="entry name" value="TMEM201"/>
</dbReference>
<dbReference type="Pfam" id="PF09779">
    <property type="entry name" value="Ima1_N"/>
    <property type="match status" value="1"/>
</dbReference>
<evidence type="ECO:0000313" key="9">
    <source>
        <dbReference type="EMBL" id="KAK6176293.1"/>
    </source>
</evidence>
<keyword evidence="10" id="KW-1185">Reference proteome</keyword>
<reference evidence="9 10" key="1">
    <citation type="submission" date="2024-01" db="EMBL/GenBank/DDBJ databases">
        <title>The genome of the rayed Mediterranean limpet Patella caerulea (Linnaeus, 1758).</title>
        <authorList>
            <person name="Anh-Thu Weber A."/>
            <person name="Halstead-Nussloch G."/>
        </authorList>
    </citation>
    <scope>NUCLEOTIDE SEQUENCE [LARGE SCALE GENOMIC DNA]</scope>
    <source>
        <strain evidence="9">AATW-2023a</strain>
        <tissue evidence="9">Whole specimen</tissue>
    </source>
</reference>
<dbReference type="AlphaFoldDB" id="A0AAN8PJD3"/>
<dbReference type="GO" id="GO:0005521">
    <property type="term" value="F:lamin binding"/>
    <property type="evidence" value="ECO:0007669"/>
    <property type="project" value="TreeGrafter"/>
</dbReference>
<dbReference type="PANTHER" id="PTHR28646">
    <property type="entry name" value="TRANSMEMBRANE PROTEIN 201"/>
    <property type="match status" value="1"/>
</dbReference>
<dbReference type="Proteomes" id="UP001347796">
    <property type="component" value="Unassembled WGS sequence"/>
</dbReference>
<evidence type="ECO:0000256" key="2">
    <source>
        <dbReference type="ARBA" id="ARBA00007600"/>
    </source>
</evidence>
<dbReference type="GO" id="GO:0051015">
    <property type="term" value="F:actin filament binding"/>
    <property type="evidence" value="ECO:0007669"/>
    <property type="project" value="TreeGrafter"/>
</dbReference>
<organism evidence="9 10">
    <name type="scientific">Patella caerulea</name>
    <name type="common">Rayed Mediterranean limpet</name>
    <dbReference type="NCBI Taxonomy" id="87958"/>
    <lineage>
        <taxon>Eukaryota</taxon>
        <taxon>Metazoa</taxon>
        <taxon>Spiralia</taxon>
        <taxon>Lophotrochozoa</taxon>
        <taxon>Mollusca</taxon>
        <taxon>Gastropoda</taxon>
        <taxon>Patellogastropoda</taxon>
        <taxon>Patelloidea</taxon>
        <taxon>Patellidae</taxon>
        <taxon>Patella</taxon>
    </lineage>
</organism>
<keyword evidence="5 7" id="KW-0472">Membrane</keyword>
<dbReference type="InterPro" id="IPR018617">
    <property type="entry name" value="Ima1_N"/>
</dbReference>
<name>A0AAN8PJD3_PATCE</name>
<feature type="transmembrane region" description="Helical" evidence="7">
    <location>
        <begin position="273"/>
        <end position="291"/>
    </location>
</feature>
<evidence type="ECO:0000256" key="3">
    <source>
        <dbReference type="ARBA" id="ARBA00022692"/>
    </source>
</evidence>
<feature type="transmembrane region" description="Helical" evidence="7">
    <location>
        <begin position="243"/>
        <end position="261"/>
    </location>
</feature>
<gene>
    <name evidence="9" type="ORF">SNE40_014601</name>
</gene>
<evidence type="ECO:0000256" key="5">
    <source>
        <dbReference type="ARBA" id="ARBA00023136"/>
    </source>
</evidence>
<feature type="domain" description="Ima1 N-terminal" evidence="8">
    <location>
        <begin position="32"/>
        <end position="149"/>
    </location>
</feature>
<protein>
    <recommendedName>
        <fullName evidence="8">Ima1 N-terminal domain-containing protein</fullName>
    </recommendedName>
</protein>
<feature type="transmembrane region" description="Helical" evidence="7">
    <location>
        <begin position="297"/>
        <end position="315"/>
    </location>
</feature>
<evidence type="ECO:0000256" key="7">
    <source>
        <dbReference type="SAM" id="Phobius"/>
    </source>
</evidence>
<feature type="transmembrane region" description="Helical" evidence="7">
    <location>
        <begin position="618"/>
        <end position="641"/>
    </location>
</feature>
<keyword evidence="3 7" id="KW-0812">Transmembrane</keyword>
<evidence type="ECO:0000256" key="4">
    <source>
        <dbReference type="ARBA" id="ARBA00022989"/>
    </source>
</evidence>
<keyword evidence="6" id="KW-0539">Nucleus</keyword>
<evidence type="ECO:0000313" key="10">
    <source>
        <dbReference type="Proteomes" id="UP001347796"/>
    </source>
</evidence>
<sequence length="645" mass="72025">MESWVSAVGALSAGLVGSALLVHKYRYGDRTVSCWFCNNKTVVPYGNVNCFDCPHCEQYNGFDKDGGYNKTIPAQFYEDMNHVMTCQSKEYLGPTSTLCATCQQNQQLKIRQLSIFEPLIEENYDIEVEEYKTQLERNYKLCVECQTRVDNELAQQNKTLSKKLIGTKFDECSNLDETVCSTGDLEETEAMSPLCQRLFTVCSGLVVFLSVILVCNMSLYAAVISRHIPSIILDVTYHTVQPHAFPLIVLTTFLTLLSKLIIGKNRLYMVDNIHCFTGLILLLSKSEYFPYWMFPDLPVLFIHSISLITAICCLIRSRPLSNATTATFKRLSLDKSNSSESSTAVSSVSTSRKAVDIAETHQVKQYNPIQELDGLDFNVCSIGSKPIPSKDSGMFSWTGSACSIDTVSSLPHISSTIRQRRPLISPAKLHFNASKEKSFGHTMKTSSTSLFSNGATYSEEKQSLFGNTNVSSRLPESVNTMKGIKAPSLFKNMNSVIKPANTYGVLQQTKLTSGQTDISEFADDTQLTTEKLSMFNLQQSLIRPKMFENHQYLNHNPSVDVSSHPVQSSSYSYKTDSIPAQCAVDSTTNPEIEQEVSMTRESTCTTQMNENKGFSMQFIILSSIVVVMFSIVVNIVVHVAWKHLF</sequence>
<evidence type="ECO:0000256" key="1">
    <source>
        <dbReference type="ARBA" id="ARBA00004473"/>
    </source>
</evidence>
<evidence type="ECO:0000259" key="8">
    <source>
        <dbReference type="Pfam" id="PF09779"/>
    </source>
</evidence>
<proteinExistence type="inferred from homology"/>
<keyword evidence="4 7" id="KW-1133">Transmembrane helix</keyword>
<dbReference type="EMBL" id="JAZGQO010000010">
    <property type="protein sequence ID" value="KAK6176293.1"/>
    <property type="molecule type" value="Genomic_DNA"/>
</dbReference>
<accession>A0AAN8PJD3</accession>
<comment type="similarity">
    <text evidence="2">Belongs to the TMEM201 family.</text>
</comment>
<dbReference type="GO" id="GO:0030473">
    <property type="term" value="P:nuclear migration along microtubule"/>
    <property type="evidence" value="ECO:0007669"/>
    <property type="project" value="TreeGrafter"/>
</dbReference>
<feature type="transmembrane region" description="Helical" evidence="7">
    <location>
        <begin position="6"/>
        <end position="23"/>
    </location>
</feature>
<feature type="transmembrane region" description="Helical" evidence="7">
    <location>
        <begin position="198"/>
        <end position="223"/>
    </location>
</feature>
<comment type="subcellular location">
    <subcellularLocation>
        <location evidence="1">Nucleus inner membrane</location>
        <topology evidence="1">Multi-pass membrane protein</topology>
    </subcellularLocation>
</comment>
<comment type="caution">
    <text evidence="9">The sequence shown here is derived from an EMBL/GenBank/DDBJ whole genome shotgun (WGS) entry which is preliminary data.</text>
</comment>
<dbReference type="PANTHER" id="PTHR28646:SF1">
    <property type="entry name" value="TRANSMEMBRANE PROTEIN 201"/>
    <property type="match status" value="1"/>
</dbReference>